<accession>A0A2V5KBK3</accession>
<dbReference type="AlphaFoldDB" id="A0A2V5KBK3"/>
<comment type="caution">
    <text evidence="1">The sequence shown here is derived from an EMBL/GenBank/DDBJ whole genome shotgun (WGS) entry which is preliminary data.</text>
</comment>
<evidence type="ECO:0000313" key="2">
    <source>
        <dbReference type="Proteomes" id="UP000247476"/>
    </source>
</evidence>
<evidence type="ECO:0000313" key="1">
    <source>
        <dbReference type="EMBL" id="PYI55504.1"/>
    </source>
</evidence>
<gene>
    <name evidence="1" type="ORF">DLM86_07150</name>
</gene>
<name>A0A2V5KBK3_9BACL</name>
<dbReference type="Gene3D" id="3.40.50.20">
    <property type="match status" value="1"/>
</dbReference>
<reference evidence="1 2" key="1">
    <citation type="submission" date="2018-05" db="EMBL/GenBank/DDBJ databases">
        <title>Paenibacillus flagellatus sp. nov., isolated from selenium mineral soil.</title>
        <authorList>
            <person name="Dai X."/>
        </authorList>
    </citation>
    <scope>NUCLEOTIDE SEQUENCE [LARGE SCALE GENOMIC DNA]</scope>
    <source>
        <strain evidence="1 2">DXL2</strain>
    </source>
</reference>
<organism evidence="1 2">
    <name type="scientific">Paenibacillus flagellatus</name>
    <dbReference type="NCBI Taxonomy" id="2211139"/>
    <lineage>
        <taxon>Bacteria</taxon>
        <taxon>Bacillati</taxon>
        <taxon>Bacillota</taxon>
        <taxon>Bacilli</taxon>
        <taxon>Bacillales</taxon>
        <taxon>Paenibacillaceae</taxon>
        <taxon>Paenibacillus</taxon>
    </lineage>
</organism>
<dbReference type="SUPFAM" id="SSF56059">
    <property type="entry name" value="Glutathione synthetase ATP-binding domain-like"/>
    <property type="match status" value="1"/>
</dbReference>
<protein>
    <submittedName>
        <fullName evidence="1">ATP-grasp domain-containing protein</fullName>
    </submittedName>
</protein>
<keyword evidence="2" id="KW-1185">Reference proteome</keyword>
<dbReference type="Gene3D" id="3.30.470.20">
    <property type="entry name" value="ATP-grasp fold, B domain"/>
    <property type="match status" value="1"/>
</dbReference>
<sequence>MLLTGGRAPVALEMARLLAAAGCEVHVAESLRYYLCRVSNAVASRTAVPAPAIDPEGFLAGLEQVVRREAIDWIVPTCEELFYVSAGKERLERLCRVFAAPIGQLRRLHSKWSFIRRTEELGFAVPATRLLADPSEWRDMMELSVDAPPADKREREWPDGCVLKPAFSRSGTHVRFVKPRTDGDAGRPAERARCGSRLPAESGYPWVAQQYIRGRGLCTYSIVHEGRLTAHAAYAVTYAVPGGACYYFEPLRHPALMEWVSAFARLERFTGQLAFDFIETDDGRLYPIECNPRATSGLHLFGNGERIADALFDPDSLGGTIVEPQPSASTMLALPMLALGWRSGTAAGGWRTWLGKLASARDAVYRRDDPRPFFEQPLMLNELRRIARARGRSIMEAMTADIEWNGEGEWP</sequence>
<dbReference type="Proteomes" id="UP000247476">
    <property type="component" value="Unassembled WGS sequence"/>
</dbReference>
<proteinExistence type="predicted"/>
<dbReference type="EMBL" id="QJVJ01000003">
    <property type="protein sequence ID" value="PYI55504.1"/>
    <property type="molecule type" value="Genomic_DNA"/>
</dbReference>